<dbReference type="AlphaFoldDB" id="J1I2H4"/>
<reference evidence="5" key="1">
    <citation type="journal article" date="2012" name="Stand. Genomic Sci.">
        <title>Permanent draft genome sequence of the gliding predator Saprospira grandis strain Sa g1 (= HR1).</title>
        <authorList>
            <person name="Mavromatis K."/>
            <person name="Chertkov O."/>
            <person name="Lapidus A."/>
            <person name="Nolan M."/>
            <person name="Lucas S."/>
            <person name="Tice H."/>
            <person name="Del Rio T.G."/>
            <person name="Cheng J.F."/>
            <person name="Han C."/>
            <person name="Tapia R."/>
            <person name="Bruce D."/>
            <person name="Goodwin L.A."/>
            <person name="Pitluck S."/>
            <person name="Huntemann M."/>
            <person name="Liolios K."/>
            <person name="Pagani I."/>
            <person name="Ivanova N."/>
            <person name="Mikhailova N."/>
            <person name="Pati A."/>
            <person name="Chen A."/>
            <person name="Palaniappan K."/>
            <person name="Land M."/>
            <person name="Brambilla E.M."/>
            <person name="Rohde M."/>
            <person name="Spring S."/>
            <person name="Goker M."/>
            <person name="Detter J.C."/>
            <person name="Bristow J."/>
            <person name="Eisen J.A."/>
            <person name="Markowitz V."/>
            <person name="Hugenholtz P."/>
            <person name="Kyrpides N.C."/>
            <person name="Klenk H.P."/>
            <person name="Woyke T."/>
        </authorList>
    </citation>
    <scope>NUCLEOTIDE SEQUENCE [LARGE SCALE GENOMIC DNA]</scope>
    <source>
        <strain evidence="5">DSM 2844</strain>
    </source>
</reference>
<dbReference type="PANTHER" id="PTHR45586:SF1">
    <property type="entry name" value="LIPOPOLYSACCHARIDE ASSEMBLY PROTEIN B"/>
    <property type="match status" value="1"/>
</dbReference>
<dbReference type="OrthoDB" id="9814220at2"/>
<dbReference type="PROSITE" id="PS50005">
    <property type="entry name" value="TPR"/>
    <property type="match status" value="2"/>
</dbReference>
<feature type="repeat" description="TPR" evidence="3">
    <location>
        <begin position="420"/>
        <end position="453"/>
    </location>
</feature>
<evidence type="ECO:0000256" key="3">
    <source>
        <dbReference type="PROSITE-ProRule" id="PRU00339"/>
    </source>
</evidence>
<keyword evidence="1" id="KW-0677">Repeat</keyword>
<evidence type="ECO:0000256" key="2">
    <source>
        <dbReference type="ARBA" id="ARBA00022803"/>
    </source>
</evidence>
<organism evidence="4 5">
    <name type="scientific">Saprospira grandis DSM 2844</name>
    <dbReference type="NCBI Taxonomy" id="694433"/>
    <lineage>
        <taxon>Bacteria</taxon>
        <taxon>Pseudomonadati</taxon>
        <taxon>Bacteroidota</taxon>
        <taxon>Saprospiria</taxon>
        <taxon>Saprospirales</taxon>
        <taxon>Saprospiraceae</taxon>
        <taxon>Saprospira</taxon>
    </lineage>
</organism>
<evidence type="ECO:0000313" key="5">
    <source>
        <dbReference type="Proteomes" id="UP000005113"/>
    </source>
</evidence>
<keyword evidence="2 3" id="KW-0802">TPR repeat</keyword>
<dbReference type="Gene3D" id="1.25.40.10">
    <property type="entry name" value="Tetratricopeptide repeat domain"/>
    <property type="match status" value="4"/>
</dbReference>
<evidence type="ECO:0000256" key="1">
    <source>
        <dbReference type="ARBA" id="ARBA00022737"/>
    </source>
</evidence>
<dbReference type="InterPro" id="IPR011990">
    <property type="entry name" value="TPR-like_helical_dom_sf"/>
</dbReference>
<accession>J1I2H4</accession>
<evidence type="ECO:0000313" key="4">
    <source>
        <dbReference type="EMBL" id="EJF52900.1"/>
    </source>
</evidence>
<dbReference type="InterPro" id="IPR051012">
    <property type="entry name" value="CellSynth/LPSAsmb/PSIAsmb"/>
</dbReference>
<dbReference type="Pfam" id="PF13428">
    <property type="entry name" value="TPR_14"/>
    <property type="match status" value="1"/>
</dbReference>
<dbReference type="EMBL" id="JH719942">
    <property type="protein sequence ID" value="EJF52900.1"/>
    <property type="molecule type" value="Genomic_DNA"/>
</dbReference>
<feature type="repeat" description="TPR" evidence="3">
    <location>
        <begin position="70"/>
        <end position="103"/>
    </location>
</feature>
<name>J1I2H4_9BACT</name>
<protein>
    <submittedName>
        <fullName evidence="4">Uncharacterized protein</fullName>
    </submittedName>
</protein>
<sequence>MSILKYMLLSSALLASQLGQAQKAEEQRPEEAEILLQKQFIEASREKILGNSSEALARYKEIVEKAPKLTAPYYQMAEIYKELKQPEEALKALARCYELAPKEPIYLTAYAKALSKQGKHKEAAKLYEDLVKENKEERYFHDWIFYLLRDKDQKMALKVYDRLEKEKGPKADYYLKRHKIYAQMGKDKKALKELEELQKKLPPSAGHYLLLAQYQERLGLEKEARASYKEVLALDPKQADANIAMAEVFRAEGDYPRYLKALEQVFADGGQPPLAKIKVLEPLVNAYLSGNSQIDGASLQRLAKNILQQHPGYAQASLLYGDLLSQERKYGLAAQAYEEALVQNKNQLPIWGQLMASYNRLQHSQALLKTAQECVSLFPAQALGYYYQGLAQNQLEDYTAAGKSLKRAIERAFDQQQLKAHAQAALGQALAGQKKYAEAEKQFEQARAILPKAPAPMASYCQSLLAQNKSLDEVEEMSKSLLKEDAYNPLYLGIAARLAYLKNDFRGAQKEFGKAFDNGGERNPLLQEQYGDLLFKMGDLEGALAAWKKAKELGSVSSILERKIESKSLYE</sequence>
<dbReference type="Proteomes" id="UP000005113">
    <property type="component" value="Unassembled WGS sequence"/>
</dbReference>
<dbReference type="SMART" id="SM00028">
    <property type="entry name" value="TPR"/>
    <property type="match status" value="8"/>
</dbReference>
<proteinExistence type="predicted"/>
<dbReference type="HOGENOM" id="CLU_007251_3_1_10"/>
<dbReference type="Pfam" id="PF13432">
    <property type="entry name" value="TPR_16"/>
    <property type="match status" value="3"/>
</dbReference>
<dbReference type="PANTHER" id="PTHR45586">
    <property type="entry name" value="TPR REPEAT-CONTAINING PROTEIN PA4667"/>
    <property type="match status" value="1"/>
</dbReference>
<dbReference type="SUPFAM" id="SSF48452">
    <property type="entry name" value="TPR-like"/>
    <property type="match status" value="2"/>
</dbReference>
<dbReference type="RefSeq" id="WP_002658187.1">
    <property type="nucleotide sequence ID" value="NZ_JH719942.1"/>
</dbReference>
<dbReference type="InterPro" id="IPR019734">
    <property type="entry name" value="TPR_rpt"/>
</dbReference>
<gene>
    <name evidence="4" type="ORF">SapgrDRAFT_1176</name>
</gene>